<dbReference type="AlphaFoldDB" id="A0A975G4G0"/>
<proteinExistence type="predicted"/>
<protein>
    <submittedName>
        <fullName evidence="2">OB-fold domain-containing protein</fullName>
    </submittedName>
</protein>
<reference evidence="2" key="1">
    <citation type="submission" date="2021-04" db="EMBL/GenBank/DDBJ databases">
        <title>The complete genome sequence of Caulobacter sp. S6.</title>
        <authorList>
            <person name="Tang Y."/>
            <person name="Ouyang W."/>
            <person name="Liu Q."/>
            <person name="Huang B."/>
            <person name="Guo Z."/>
            <person name="Lei P."/>
        </authorList>
    </citation>
    <scope>NUCLEOTIDE SEQUENCE</scope>
    <source>
        <strain evidence="2">S6</strain>
    </source>
</reference>
<dbReference type="Proteomes" id="UP000676409">
    <property type="component" value="Chromosome"/>
</dbReference>
<evidence type="ECO:0000259" key="1">
    <source>
        <dbReference type="Pfam" id="PF01796"/>
    </source>
</evidence>
<sequence>MNCRPLAEGLYRKVDGVPHLLGGRRKGDGKLAFPLPQGAQGEDYEPVELASEGRLWSYTVQRFRPKTPYLGAGDTAPFEPYAVGYVELPGQIIVESHIKTDDLSALKIGMPVRFTLIPFRQDPDGTAVMLYGFEPA</sequence>
<dbReference type="InterPro" id="IPR002878">
    <property type="entry name" value="ChsH2_C"/>
</dbReference>
<organism evidence="2 3">
    <name type="scientific">Phenylobacterium montanum</name>
    <dbReference type="NCBI Taxonomy" id="2823693"/>
    <lineage>
        <taxon>Bacteria</taxon>
        <taxon>Pseudomonadati</taxon>
        <taxon>Pseudomonadota</taxon>
        <taxon>Alphaproteobacteria</taxon>
        <taxon>Caulobacterales</taxon>
        <taxon>Caulobacteraceae</taxon>
        <taxon>Phenylobacterium</taxon>
    </lineage>
</organism>
<keyword evidence="3" id="KW-1185">Reference proteome</keyword>
<accession>A0A975G4G0</accession>
<dbReference type="EMBL" id="CP073078">
    <property type="protein sequence ID" value="QUD90384.1"/>
    <property type="molecule type" value="Genomic_DNA"/>
</dbReference>
<gene>
    <name evidence="2" type="ORF">KCG34_11225</name>
</gene>
<dbReference type="RefSeq" id="WP_211940435.1">
    <property type="nucleotide sequence ID" value="NZ_CP073078.1"/>
</dbReference>
<evidence type="ECO:0000313" key="2">
    <source>
        <dbReference type="EMBL" id="QUD90384.1"/>
    </source>
</evidence>
<feature type="domain" description="ChsH2 C-terminal OB-fold" evidence="1">
    <location>
        <begin position="47"/>
        <end position="114"/>
    </location>
</feature>
<name>A0A975G4G0_9CAUL</name>
<evidence type="ECO:0000313" key="3">
    <source>
        <dbReference type="Proteomes" id="UP000676409"/>
    </source>
</evidence>
<dbReference type="KEGG" id="caul:KCG34_11225"/>
<dbReference type="SUPFAM" id="SSF50249">
    <property type="entry name" value="Nucleic acid-binding proteins"/>
    <property type="match status" value="1"/>
</dbReference>
<dbReference type="Pfam" id="PF01796">
    <property type="entry name" value="OB_ChsH2_C"/>
    <property type="match status" value="1"/>
</dbReference>
<dbReference type="InterPro" id="IPR012340">
    <property type="entry name" value="NA-bd_OB-fold"/>
</dbReference>